<organism evidence="1 2">
    <name type="scientific">Violaceomyces palustris</name>
    <dbReference type="NCBI Taxonomy" id="1673888"/>
    <lineage>
        <taxon>Eukaryota</taxon>
        <taxon>Fungi</taxon>
        <taxon>Dikarya</taxon>
        <taxon>Basidiomycota</taxon>
        <taxon>Ustilaginomycotina</taxon>
        <taxon>Ustilaginomycetes</taxon>
        <taxon>Violaceomycetales</taxon>
        <taxon>Violaceomycetaceae</taxon>
        <taxon>Violaceomyces</taxon>
    </lineage>
</organism>
<dbReference type="Proteomes" id="UP000245626">
    <property type="component" value="Unassembled WGS sequence"/>
</dbReference>
<evidence type="ECO:0000313" key="2">
    <source>
        <dbReference type="Proteomes" id="UP000245626"/>
    </source>
</evidence>
<accession>A0ACD0NME2</accession>
<name>A0ACD0NME2_9BASI</name>
<gene>
    <name evidence="1" type="ORF">IE53DRAFT_278449</name>
</gene>
<dbReference type="EMBL" id="KZ820597">
    <property type="protein sequence ID" value="PWN46990.1"/>
    <property type="molecule type" value="Genomic_DNA"/>
</dbReference>
<keyword evidence="2" id="KW-1185">Reference proteome</keyword>
<sequence length="227" mass="25930">MAKDVLELLDHVGWTSERTVHLVGVSMGGMISLELAKQQPTRFASLTLISTAPGRRHRTPIQGVASLARVLGGRILGFDSDSYRLNRLMDTLFPQIWLEEKCERDPKGRTNRENIYELFAWRYKFNKRQNVHGAMAQIKAALTHHVSDEDLIRIDSSVPRIAILTGDEDHLVNPRNSEYLRIKLSKATYHHFENTGHAIGLQHTTRLNQLLIQVFEEGEQEVRKGGW</sequence>
<protein>
    <submittedName>
        <fullName evidence="1">Alpha/beta-hydrolase</fullName>
    </submittedName>
</protein>
<reference evidence="1 2" key="1">
    <citation type="journal article" date="2018" name="Mol. Biol. Evol.">
        <title>Broad Genomic Sampling Reveals a Smut Pathogenic Ancestry of the Fungal Clade Ustilaginomycotina.</title>
        <authorList>
            <person name="Kijpornyongpan T."/>
            <person name="Mondo S.J."/>
            <person name="Barry K."/>
            <person name="Sandor L."/>
            <person name="Lee J."/>
            <person name="Lipzen A."/>
            <person name="Pangilinan J."/>
            <person name="LaButti K."/>
            <person name="Hainaut M."/>
            <person name="Henrissat B."/>
            <person name="Grigoriev I.V."/>
            <person name="Spatafora J.W."/>
            <person name="Aime M.C."/>
        </authorList>
    </citation>
    <scope>NUCLEOTIDE SEQUENCE [LARGE SCALE GENOMIC DNA]</scope>
    <source>
        <strain evidence="1 2">SA 807</strain>
    </source>
</reference>
<evidence type="ECO:0000313" key="1">
    <source>
        <dbReference type="EMBL" id="PWN46990.1"/>
    </source>
</evidence>
<proteinExistence type="predicted"/>